<keyword evidence="2" id="KW-1185">Reference proteome</keyword>
<evidence type="ECO:0000313" key="1">
    <source>
        <dbReference type="EMBL" id="EIV99905.1"/>
    </source>
</evidence>
<dbReference type="PATRIC" id="fig|880478.3.peg.2095"/>
<dbReference type="HOGENOM" id="CLU_841822_0_0_9"/>
<sequence length="330" mass="39721">MAEIINPGSKKEDFSREIYRLLLFYRQLNQLLEIYFSGCLMIFNDEINRNYIRLCTRIKEILEKPGFEDLAQYEWQPFDNLRVVAPDTADIEWEYIGKQICGNFMSAIEELFLKGGEKTYSLSSEDRQMLIYIQTYLKEYRSYKKDYEEKWLKKLEEKERSWEKKKEEAQIEIPQFDFKFIRDEELKNLLIRDWEEAQRAFQNKFYKSTVLLCGTILESLLIDTLSRVEKEAKFNYCQKYLKSKDKVNKSPEIENWKMYQLIDIAKEQGILGADAAKLSDIVRNYRNLVHLFAQKRDQLQIDSRVAFIVIHLLAIAYYDILRWHEKMKDE</sequence>
<organism evidence="1 2">
    <name type="scientific">Thermoanaerobacter siderophilus SR4</name>
    <dbReference type="NCBI Taxonomy" id="880478"/>
    <lineage>
        <taxon>Bacteria</taxon>
        <taxon>Bacillati</taxon>
        <taxon>Bacillota</taxon>
        <taxon>Clostridia</taxon>
        <taxon>Thermoanaerobacterales</taxon>
        <taxon>Thermoanaerobacteraceae</taxon>
        <taxon>Thermoanaerobacter</taxon>
    </lineage>
</organism>
<dbReference type="EMBL" id="CM001486">
    <property type="protein sequence ID" value="EIV99905.1"/>
    <property type="molecule type" value="Genomic_DNA"/>
</dbReference>
<dbReference type="RefSeq" id="WP_006569639.1">
    <property type="nucleotide sequence ID" value="NZ_CM001486.1"/>
</dbReference>
<proteinExistence type="predicted"/>
<dbReference type="AlphaFoldDB" id="I9KSX4"/>
<dbReference type="Proteomes" id="UP000005110">
    <property type="component" value="Chromosome"/>
</dbReference>
<name>I9KSX4_9THEO</name>
<accession>I9KSX4</accession>
<protein>
    <recommendedName>
        <fullName evidence="3">DUF4145 domain-containing protein</fullName>
    </recommendedName>
</protein>
<evidence type="ECO:0008006" key="3">
    <source>
        <dbReference type="Google" id="ProtNLM"/>
    </source>
</evidence>
<evidence type="ECO:0000313" key="2">
    <source>
        <dbReference type="Proteomes" id="UP000005110"/>
    </source>
</evidence>
<reference evidence="1 2" key="1">
    <citation type="submission" date="2012-02" db="EMBL/GenBank/DDBJ databases">
        <title>Improved High-Quality Draft sequence of Thermoanaerobacter siderophilus SR4.</title>
        <authorList>
            <consortium name="US DOE Joint Genome Institute"/>
            <person name="Lucas S."/>
            <person name="Han J."/>
            <person name="Lapidus A."/>
            <person name="Cheng J.-F."/>
            <person name="Goodwin L."/>
            <person name="Pitluck S."/>
            <person name="Peters L."/>
            <person name="Detter J.C."/>
            <person name="Han C."/>
            <person name="Tapia R."/>
            <person name="Land M."/>
            <person name="Hauser L."/>
            <person name="Kyrpides N."/>
            <person name="Ivanova N."/>
            <person name="Pagani I."/>
            <person name="Hemme C."/>
            <person name="Woyke T."/>
        </authorList>
    </citation>
    <scope>NUCLEOTIDE SEQUENCE [LARGE SCALE GENOMIC DNA]</scope>
    <source>
        <strain evidence="1 2">SR4</strain>
    </source>
</reference>
<gene>
    <name evidence="1" type="ORF">ThesiDRAFT1_0921</name>
</gene>